<feature type="transmembrane region" description="Helical" evidence="7">
    <location>
        <begin position="572"/>
        <end position="595"/>
    </location>
</feature>
<feature type="compositionally biased region" description="Basic and acidic residues" evidence="6">
    <location>
        <begin position="15"/>
        <end position="25"/>
    </location>
</feature>
<evidence type="ECO:0000256" key="2">
    <source>
        <dbReference type="ARBA" id="ARBA00006510"/>
    </source>
</evidence>
<dbReference type="InterPro" id="IPR038900">
    <property type="entry name" value="TMC"/>
</dbReference>
<keyword evidence="5 7" id="KW-0472">Membrane</keyword>
<comment type="subcellular location">
    <subcellularLocation>
        <location evidence="1">Membrane</location>
        <topology evidence="1">Multi-pass membrane protein</topology>
    </subcellularLocation>
</comment>
<keyword evidence="3 7" id="KW-0812">Transmembrane</keyword>
<feature type="region of interest" description="Disordered" evidence="6">
    <location>
        <begin position="1"/>
        <end position="45"/>
    </location>
</feature>
<organism evidence="9 10">
    <name type="scientific">Henosepilachna vigintioctopunctata</name>
    <dbReference type="NCBI Taxonomy" id="420089"/>
    <lineage>
        <taxon>Eukaryota</taxon>
        <taxon>Metazoa</taxon>
        <taxon>Ecdysozoa</taxon>
        <taxon>Arthropoda</taxon>
        <taxon>Hexapoda</taxon>
        <taxon>Insecta</taxon>
        <taxon>Pterygota</taxon>
        <taxon>Neoptera</taxon>
        <taxon>Endopterygota</taxon>
        <taxon>Coleoptera</taxon>
        <taxon>Polyphaga</taxon>
        <taxon>Cucujiformia</taxon>
        <taxon>Coccinelloidea</taxon>
        <taxon>Coccinellidae</taxon>
        <taxon>Epilachninae</taxon>
        <taxon>Epilachnini</taxon>
        <taxon>Henosepilachna</taxon>
    </lineage>
</organism>
<feature type="transmembrane region" description="Helical" evidence="7">
    <location>
        <begin position="368"/>
        <end position="389"/>
    </location>
</feature>
<feature type="transmembrane region" description="Helical" evidence="7">
    <location>
        <begin position="477"/>
        <end position="498"/>
    </location>
</feature>
<comment type="caution">
    <text evidence="9">The sequence shown here is derived from an EMBL/GenBank/DDBJ whole genome shotgun (WGS) entry which is preliminary data.</text>
</comment>
<dbReference type="AlphaFoldDB" id="A0AAW1UYX0"/>
<dbReference type="GO" id="GO:0008381">
    <property type="term" value="F:mechanosensitive monoatomic ion channel activity"/>
    <property type="evidence" value="ECO:0007669"/>
    <property type="project" value="TreeGrafter"/>
</dbReference>
<evidence type="ECO:0000256" key="5">
    <source>
        <dbReference type="ARBA" id="ARBA00023136"/>
    </source>
</evidence>
<gene>
    <name evidence="9" type="ORF">WA026_010680</name>
</gene>
<feature type="transmembrane region" description="Helical" evidence="7">
    <location>
        <begin position="273"/>
        <end position="293"/>
    </location>
</feature>
<dbReference type="PANTHER" id="PTHR23302">
    <property type="entry name" value="TRANSMEMBRANE CHANNEL-RELATED"/>
    <property type="match status" value="1"/>
</dbReference>
<evidence type="ECO:0000313" key="9">
    <source>
        <dbReference type="EMBL" id="KAK9885170.1"/>
    </source>
</evidence>
<comment type="similarity">
    <text evidence="2">Belongs to the TMC family.</text>
</comment>
<evidence type="ECO:0000256" key="3">
    <source>
        <dbReference type="ARBA" id="ARBA00022692"/>
    </source>
</evidence>
<feature type="transmembrane region" description="Helical" evidence="7">
    <location>
        <begin position="401"/>
        <end position="421"/>
    </location>
</feature>
<proteinExistence type="inferred from homology"/>
<dbReference type="GO" id="GO:0005886">
    <property type="term" value="C:plasma membrane"/>
    <property type="evidence" value="ECO:0007669"/>
    <property type="project" value="InterPro"/>
</dbReference>
<dbReference type="EMBL" id="JARQZJ010000095">
    <property type="protein sequence ID" value="KAK9885170.1"/>
    <property type="molecule type" value="Genomic_DNA"/>
</dbReference>
<keyword evidence="4 7" id="KW-1133">Transmembrane helix</keyword>
<protein>
    <recommendedName>
        <fullName evidence="8">TMC domain-containing protein</fullName>
    </recommendedName>
</protein>
<keyword evidence="10" id="KW-1185">Reference proteome</keyword>
<evidence type="ECO:0000256" key="7">
    <source>
        <dbReference type="SAM" id="Phobius"/>
    </source>
</evidence>
<dbReference type="InterPro" id="IPR012496">
    <property type="entry name" value="TMC_dom"/>
</dbReference>
<feature type="transmembrane region" description="Helical" evidence="7">
    <location>
        <begin position="195"/>
        <end position="216"/>
    </location>
</feature>
<dbReference type="PANTHER" id="PTHR23302:SF43">
    <property type="entry name" value="TMC DOMAIN-CONTAINING PROTEIN"/>
    <property type="match status" value="1"/>
</dbReference>
<feature type="compositionally biased region" description="Basic residues" evidence="6">
    <location>
        <begin position="26"/>
        <end position="35"/>
    </location>
</feature>
<feature type="domain" description="TMC" evidence="8">
    <location>
        <begin position="465"/>
        <end position="570"/>
    </location>
</feature>
<accession>A0AAW1UYX0</accession>
<evidence type="ECO:0000256" key="6">
    <source>
        <dbReference type="SAM" id="MobiDB-lite"/>
    </source>
</evidence>
<sequence>MQRNKGRKRLIPDQAQRHIENDNMYKNRRSTRTRRRDVGSDYASRFRPSFQDGHLDNQFRSNISMRRLTREYHADQAEIHLENHAKLIVSKMEEDLSTMEGKMESEIFTKETLKHMPQCLTIKRSVKRKLTESMKDKTKARPISLWKRMKYRSSMKYSQMKRHFKDVVYTCELWYDSLKTIEGQFGSSTSSYFKFLRWLFLMNVLMTIATLIFIVLPEVMHRNMTELKDNLMRFEIWDVFTGQGSFTNSILYYGNYSTQTLNIFGLPYNMPHAYFYTMLCLYVVSVLILGYSVTQSYRKSFIQAEEGLKNVFGVKIFCGWDYSITNQDAANLNTKAVYNGLKELLSEVEMKDIEISWTKKIKIIFKRFIAFITIFAVVAVSGISLWLLMDMNVGNNMEFPLLVALLANLLNVIIPMLFTKVARYENYKKQSHAVGITLIRSFLLSTVIVGTLVVFWLTHSSEKECWETSLGQEMYRLIISDFFLTLAIHVIHFVFFIVKRRCLKWPVFIEFDVASNTLDLIYSQSLFWVGFYFSPLLSLVVSIKIFCTWYVKKYYVLLVCQPSTKAWRASQTHTWFLTLTFLTALATNCLMIFIITKKSPTDCGPFQDYRYFYEILLEIFNKDKFPLLAYIEYVTKPGVVTLIIMALCVQVYYIKQKANGQRNLVKILRSMIAWETKDKKFLLESISNITKGEWHYNEQGNRDDDPYNSAPKTVKNQNSMTEDIGATSANYYYT</sequence>
<feature type="transmembrane region" description="Helical" evidence="7">
    <location>
        <begin position="433"/>
        <end position="457"/>
    </location>
</feature>
<evidence type="ECO:0000256" key="1">
    <source>
        <dbReference type="ARBA" id="ARBA00004141"/>
    </source>
</evidence>
<evidence type="ECO:0000256" key="4">
    <source>
        <dbReference type="ARBA" id="ARBA00022989"/>
    </source>
</evidence>
<reference evidence="9 10" key="1">
    <citation type="submission" date="2023-03" db="EMBL/GenBank/DDBJ databases">
        <title>Genome insight into feeding habits of ladybird beetles.</title>
        <authorList>
            <person name="Li H.-S."/>
            <person name="Huang Y.-H."/>
            <person name="Pang H."/>
        </authorList>
    </citation>
    <scope>NUCLEOTIDE SEQUENCE [LARGE SCALE GENOMIC DNA]</scope>
    <source>
        <strain evidence="9">SYSU_2023b</strain>
        <tissue evidence="9">Whole body</tissue>
    </source>
</reference>
<evidence type="ECO:0000259" key="8">
    <source>
        <dbReference type="Pfam" id="PF07810"/>
    </source>
</evidence>
<feature type="transmembrane region" description="Helical" evidence="7">
    <location>
        <begin position="633"/>
        <end position="654"/>
    </location>
</feature>
<dbReference type="Pfam" id="PF07810">
    <property type="entry name" value="TMC"/>
    <property type="match status" value="1"/>
</dbReference>
<evidence type="ECO:0000313" key="10">
    <source>
        <dbReference type="Proteomes" id="UP001431783"/>
    </source>
</evidence>
<dbReference type="Proteomes" id="UP001431783">
    <property type="component" value="Unassembled WGS sequence"/>
</dbReference>
<name>A0AAW1UYX0_9CUCU</name>